<evidence type="ECO:0000313" key="2">
    <source>
        <dbReference type="EMBL" id="CBW26348.1"/>
    </source>
</evidence>
<dbReference type="AlphaFoldDB" id="E1X0C0"/>
<dbReference type="EMBL" id="FQ312005">
    <property type="protein sequence ID" value="CBW26348.1"/>
    <property type="molecule type" value="Genomic_DNA"/>
</dbReference>
<dbReference type="STRING" id="862908.BMS_1491"/>
<feature type="compositionally biased region" description="Polar residues" evidence="1">
    <location>
        <begin position="247"/>
        <end position="268"/>
    </location>
</feature>
<feature type="compositionally biased region" description="Acidic residues" evidence="1">
    <location>
        <begin position="50"/>
        <end position="172"/>
    </location>
</feature>
<dbReference type="RefSeq" id="WP_014244131.1">
    <property type="nucleotide sequence ID" value="NC_016620.1"/>
</dbReference>
<feature type="compositionally biased region" description="Basic and acidic residues" evidence="1">
    <location>
        <begin position="8"/>
        <end position="27"/>
    </location>
</feature>
<organism evidence="2 3">
    <name type="scientific">Halobacteriovorax marinus (strain ATCC BAA-682 / DSM 15412 / SJ)</name>
    <name type="common">Bacteriovorax marinus</name>
    <dbReference type="NCBI Taxonomy" id="862908"/>
    <lineage>
        <taxon>Bacteria</taxon>
        <taxon>Pseudomonadati</taxon>
        <taxon>Bdellovibrionota</taxon>
        <taxon>Bacteriovoracia</taxon>
        <taxon>Bacteriovoracales</taxon>
        <taxon>Halobacteriovoraceae</taxon>
        <taxon>Halobacteriovorax</taxon>
    </lineage>
</organism>
<keyword evidence="3" id="KW-1185">Reference proteome</keyword>
<reference evidence="3" key="1">
    <citation type="journal article" date="2013" name="ISME J.">
        <title>A small predatory core genome in the divergent marine Bacteriovorax marinus SJ and the terrestrial Bdellovibrio bacteriovorus.</title>
        <authorList>
            <person name="Crossman L.C."/>
            <person name="Chen H."/>
            <person name="Cerdeno-Tarraga A.M."/>
            <person name="Brooks K."/>
            <person name="Quail M.A."/>
            <person name="Pineiro S.A."/>
            <person name="Hobley L."/>
            <person name="Sockett R.E."/>
            <person name="Bentley S.D."/>
            <person name="Parkhill J."/>
            <person name="Williams H.N."/>
            <person name="Stine O.C."/>
        </authorList>
    </citation>
    <scope>NUCLEOTIDE SEQUENCE [LARGE SCALE GENOMIC DNA]</scope>
    <source>
        <strain evidence="3">ATCC BAA-682 / DSM 15412 / SJ</strain>
    </source>
</reference>
<dbReference type="eggNOG" id="COG0393">
    <property type="taxonomic scope" value="Bacteria"/>
</dbReference>
<sequence length="532" mass="60289">MSDEDEIGEKSDMTRIEDLSEFLHQDDPEVDAALNSEDEPPSTEHLPGLDDLEDDEENEMDSFSAETEDDFQSDDDSQVDFSDNSDEFQDSSSDEDYSFDSTSDDGDSEDDTPDFSVDSEESDDFSDFQMQDEDESSFDSDDDYQFGDSSDEFSTQDEDSEDEDENEEDDFQSFDSGDFQSDDEESDADDESEDYQFGDNNFSEDSEQEQVEEEQEEEEQEEYDQFNDSFEDDNDSNSDFQAEETPEQSATSTLTEITPVATPQSSYSDRSEKFEDVKSFAKNITYGKIAQGGNPPFSVILRNVKYEEDAEDILIILREHELVGPDTEVAMQQSLEGGSLLISQISEYAAIYLTHKFRRFDLDIQMGLSDELHPSKSYEADSVGLVSKSRVNQNKNETMRIDKSSVDIESIIISTTPTLENYKIIEYLGIVSDFTIVDEDELTSDQNLTDFHERQAKGHVDQDQDEELQEEIELKVSQSAIYNDLSEKLRPQCMKKNANAIVGINYQITPLGDGSKYKISCSGSAVWVIDNN</sequence>
<dbReference type="KEGG" id="bmx:BMS_1491"/>
<dbReference type="OrthoDB" id="5293533at2"/>
<dbReference type="HOGENOM" id="CLU_511686_0_0_7"/>
<gene>
    <name evidence="2" type="ordered locus">BMS_1491</name>
</gene>
<proteinExistence type="predicted"/>
<feature type="region of interest" description="Disordered" evidence="1">
    <location>
        <begin position="1"/>
        <end position="272"/>
    </location>
</feature>
<dbReference type="SUPFAM" id="SSF117782">
    <property type="entry name" value="YbjQ-like"/>
    <property type="match status" value="1"/>
</dbReference>
<dbReference type="Proteomes" id="UP000008963">
    <property type="component" value="Chromosome"/>
</dbReference>
<protein>
    <submittedName>
        <fullName evidence="2">Uncharacterized protein</fullName>
    </submittedName>
</protein>
<evidence type="ECO:0000313" key="3">
    <source>
        <dbReference type="Proteomes" id="UP000008963"/>
    </source>
</evidence>
<accession>E1X0C0</accession>
<name>E1X0C0_HALMS</name>
<dbReference type="PATRIC" id="fig|862908.3.peg.1420"/>
<feature type="compositionally biased region" description="Acidic residues" evidence="1">
    <location>
        <begin position="180"/>
        <end position="246"/>
    </location>
</feature>
<dbReference type="Gene3D" id="3.30.110.70">
    <property type="entry name" value="Hypothetical protein apc22750. Chain B"/>
    <property type="match status" value="1"/>
</dbReference>
<evidence type="ECO:0000256" key="1">
    <source>
        <dbReference type="SAM" id="MobiDB-lite"/>
    </source>
</evidence>
<dbReference type="InterPro" id="IPR035439">
    <property type="entry name" value="UPF0145_dom_sf"/>
</dbReference>